<gene>
    <name evidence="1" type="ORF">EAS64_26095</name>
</gene>
<evidence type="ECO:0008006" key="3">
    <source>
        <dbReference type="Google" id="ProtNLM"/>
    </source>
</evidence>
<evidence type="ECO:0000313" key="2">
    <source>
        <dbReference type="Proteomes" id="UP000460272"/>
    </source>
</evidence>
<organism evidence="1 2">
    <name type="scientific">Trebonia kvetii</name>
    <dbReference type="NCBI Taxonomy" id="2480626"/>
    <lineage>
        <taxon>Bacteria</taxon>
        <taxon>Bacillati</taxon>
        <taxon>Actinomycetota</taxon>
        <taxon>Actinomycetes</taxon>
        <taxon>Streptosporangiales</taxon>
        <taxon>Treboniaceae</taxon>
        <taxon>Trebonia</taxon>
    </lineage>
</organism>
<keyword evidence="2" id="KW-1185">Reference proteome</keyword>
<dbReference type="OrthoDB" id="3257148at2"/>
<dbReference type="SUPFAM" id="SSF54427">
    <property type="entry name" value="NTF2-like"/>
    <property type="match status" value="1"/>
</dbReference>
<dbReference type="EMBL" id="RPFW01000005">
    <property type="protein sequence ID" value="TVZ02290.1"/>
    <property type="molecule type" value="Genomic_DNA"/>
</dbReference>
<dbReference type="RefSeq" id="WP_145857147.1">
    <property type="nucleotide sequence ID" value="NZ_RPFW01000005.1"/>
</dbReference>
<sequence>MSAPNESPAVTVARAHVDAWSNHDYVTARTGLAPDVHVTAITTMPFPPPTDLTGADDYMTGLIQFAQAVVPGSAQIIASTGDARNALIMLTVEADFGAGKVTLPGSRLYLLDDDSKIKSEHVVFYAAR</sequence>
<evidence type="ECO:0000313" key="1">
    <source>
        <dbReference type="EMBL" id="TVZ02290.1"/>
    </source>
</evidence>
<name>A0A6P2BTI7_9ACTN</name>
<protein>
    <recommendedName>
        <fullName evidence="3">Nuclear transport factor 2 family protein</fullName>
    </recommendedName>
</protein>
<comment type="caution">
    <text evidence="1">The sequence shown here is derived from an EMBL/GenBank/DDBJ whole genome shotgun (WGS) entry which is preliminary data.</text>
</comment>
<reference evidence="1 2" key="1">
    <citation type="submission" date="2018-11" db="EMBL/GenBank/DDBJ databases">
        <title>Trebonia kvetii gen.nov., sp.nov., a novel acidophilic actinobacterium, and proposal of the new actinobacterial family Treboniaceae fam. nov.</title>
        <authorList>
            <person name="Rapoport D."/>
            <person name="Sagova-Mareckova M."/>
            <person name="Sedlacek I."/>
            <person name="Provaznik J."/>
            <person name="Kralova S."/>
            <person name="Pavlinic D."/>
            <person name="Benes V."/>
            <person name="Kopecky J."/>
        </authorList>
    </citation>
    <scope>NUCLEOTIDE SEQUENCE [LARGE SCALE GENOMIC DNA]</scope>
    <source>
        <strain evidence="1 2">15Tr583</strain>
    </source>
</reference>
<dbReference type="AlphaFoldDB" id="A0A6P2BTI7"/>
<accession>A0A6P2BTI7</accession>
<proteinExistence type="predicted"/>
<dbReference type="Gene3D" id="3.10.450.50">
    <property type="match status" value="1"/>
</dbReference>
<dbReference type="Proteomes" id="UP000460272">
    <property type="component" value="Unassembled WGS sequence"/>
</dbReference>
<dbReference type="InterPro" id="IPR032710">
    <property type="entry name" value="NTF2-like_dom_sf"/>
</dbReference>